<organism evidence="3 4">
    <name type="scientific">Trematosphaeria pertusa</name>
    <dbReference type="NCBI Taxonomy" id="390896"/>
    <lineage>
        <taxon>Eukaryota</taxon>
        <taxon>Fungi</taxon>
        <taxon>Dikarya</taxon>
        <taxon>Ascomycota</taxon>
        <taxon>Pezizomycotina</taxon>
        <taxon>Dothideomycetes</taxon>
        <taxon>Pleosporomycetidae</taxon>
        <taxon>Pleosporales</taxon>
        <taxon>Massarineae</taxon>
        <taxon>Trematosphaeriaceae</taxon>
        <taxon>Trematosphaeria</taxon>
    </lineage>
</organism>
<name>A0A6A6I5N9_9PLEO</name>
<feature type="region of interest" description="Disordered" evidence="1">
    <location>
        <begin position="378"/>
        <end position="443"/>
    </location>
</feature>
<evidence type="ECO:0000313" key="3">
    <source>
        <dbReference type="EMBL" id="KAF2245854.1"/>
    </source>
</evidence>
<dbReference type="Pfam" id="PF14420">
    <property type="entry name" value="Clr5"/>
    <property type="match status" value="1"/>
</dbReference>
<dbReference type="PANTHER" id="PTHR38788:SF3">
    <property type="entry name" value="CLR5 DOMAIN-CONTAINING PROTEIN"/>
    <property type="match status" value="1"/>
</dbReference>
<protein>
    <recommendedName>
        <fullName evidence="2">Clr5 domain-containing protein</fullName>
    </recommendedName>
</protein>
<evidence type="ECO:0000256" key="1">
    <source>
        <dbReference type="SAM" id="MobiDB-lite"/>
    </source>
</evidence>
<feature type="domain" description="Clr5" evidence="2">
    <location>
        <begin position="92"/>
        <end position="144"/>
    </location>
</feature>
<evidence type="ECO:0000259" key="2">
    <source>
        <dbReference type="Pfam" id="PF14420"/>
    </source>
</evidence>
<feature type="compositionally biased region" description="Polar residues" evidence="1">
    <location>
        <begin position="232"/>
        <end position="241"/>
    </location>
</feature>
<gene>
    <name evidence="3" type="ORF">BU26DRAFT_521402</name>
</gene>
<dbReference type="SUPFAM" id="SSF48452">
    <property type="entry name" value="TPR-like"/>
    <property type="match status" value="1"/>
</dbReference>
<dbReference type="Proteomes" id="UP000800094">
    <property type="component" value="Unassembled WGS sequence"/>
</dbReference>
<evidence type="ECO:0000313" key="4">
    <source>
        <dbReference type="Proteomes" id="UP000800094"/>
    </source>
</evidence>
<feature type="compositionally biased region" description="Polar residues" evidence="1">
    <location>
        <begin position="382"/>
        <end position="423"/>
    </location>
</feature>
<sequence>MAPPPLATSTLDQSIHDNQNHHANYPGDGLASSSQMYAGSSICAWEPSGLSSHLVLSSSGYDFGGPSENPTRPAHASPNPQHSLGRTTMISPEVWTRHKRNIRKLWIEEQRSLPETIAIMSQKHHFNASQDQYKKQFKKWNWSKYIPAKDGRWMLWKADQRKREQGKNTEFEYRGQKLTETNIRPRLERKKFEPNPQAFSPDAKTPSEINYATPRDHMLSPPENRPAPPRNTQPAWSPPSNLNRLQRQMRLVWNGRTKADFQAQYEEGLGDARSGRADEAEAKIRSALDGLDNLLSTTHPETMDIAYHLASFYAEHVRMKDADTVLDWLTLAHLEDFGLFHPRTLYHAGSVIEMFRNWGRPGDAVEFLKQVLHELDKEEPQSNDARLSTATASGPSTLSTRAENTTTAREQAQASGVPISSTGPIEPSMLQSEHRQTGSGMQGGESVEAMFLRLIRHCEEFPDELMVHSLLYYGALLNHYEDIEDVLKKSDALDRAEQAIWNILRSDQEKTKDLLTACLQLAKYFVEAGRYATADDIFTQIESEAQETFGSDHPNLISFLETIGTFYQHEERWQDAAPRFEHALAARLSRYGERHESVKRLEAALENRHYETYIPQRMGRLVHA</sequence>
<dbReference type="Gene3D" id="1.25.40.10">
    <property type="entry name" value="Tetratricopeptide repeat domain"/>
    <property type="match status" value="2"/>
</dbReference>
<dbReference type="InterPro" id="IPR025676">
    <property type="entry name" value="Clr5_dom"/>
</dbReference>
<dbReference type="PANTHER" id="PTHR38788">
    <property type="entry name" value="CLR5 DOMAIN-CONTAINING PROTEIN"/>
    <property type="match status" value="1"/>
</dbReference>
<accession>A0A6A6I5N9</accession>
<proteinExistence type="predicted"/>
<dbReference type="RefSeq" id="XP_033680858.1">
    <property type="nucleotide sequence ID" value="XM_033829519.1"/>
</dbReference>
<feature type="region of interest" description="Disordered" evidence="1">
    <location>
        <begin position="61"/>
        <end position="86"/>
    </location>
</feature>
<dbReference type="AlphaFoldDB" id="A0A6A6I5N9"/>
<dbReference type="InterPro" id="IPR011990">
    <property type="entry name" value="TPR-like_helical_dom_sf"/>
</dbReference>
<reference evidence="3" key="1">
    <citation type="journal article" date="2020" name="Stud. Mycol.">
        <title>101 Dothideomycetes genomes: a test case for predicting lifestyles and emergence of pathogens.</title>
        <authorList>
            <person name="Haridas S."/>
            <person name="Albert R."/>
            <person name="Binder M."/>
            <person name="Bloem J."/>
            <person name="Labutti K."/>
            <person name="Salamov A."/>
            <person name="Andreopoulos B."/>
            <person name="Baker S."/>
            <person name="Barry K."/>
            <person name="Bills G."/>
            <person name="Bluhm B."/>
            <person name="Cannon C."/>
            <person name="Castanera R."/>
            <person name="Culley D."/>
            <person name="Daum C."/>
            <person name="Ezra D."/>
            <person name="Gonzalez J."/>
            <person name="Henrissat B."/>
            <person name="Kuo A."/>
            <person name="Liang C."/>
            <person name="Lipzen A."/>
            <person name="Lutzoni F."/>
            <person name="Magnuson J."/>
            <person name="Mondo S."/>
            <person name="Nolan M."/>
            <person name="Ohm R."/>
            <person name="Pangilinan J."/>
            <person name="Park H.-J."/>
            <person name="Ramirez L."/>
            <person name="Alfaro M."/>
            <person name="Sun H."/>
            <person name="Tritt A."/>
            <person name="Yoshinaga Y."/>
            <person name="Zwiers L.-H."/>
            <person name="Turgeon B."/>
            <person name="Goodwin S."/>
            <person name="Spatafora J."/>
            <person name="Crous P."/>
            <person name="Grigoriev I."/>
        </authorList>
    </citation>
    <scope>NUCLEOTIDE SEQUENCE</scope>
    <source>
        <strain evidence="3">CBS 122368</strain>
    </source>
</reference>
<dbReference type="Pfam" id="PF13424">
    <property type="entry name" value="TPR_12"/>
    <property type="match status" value="1"/>
</dbReference>
<dbReference type="GeneID" id="54582849"/>
<dbReference type="EMBL" id="ML987199">
    <property type="protein sequence ID" value="KAF2245854.1"/>
    <property type="molecule type" value="Genomic_DNA"/>
</dbReference>
<feature type="compositionally biased region" description="Basic and acidic residues" evidence="1">
    <location>
        <begin position="180"/>
        <end position="193"/>
    </location>
</feature>
<feature type="region of interest" description="Disordered" evidence="1">
    <location>
        <begin position="180"/>
        <end position="241"/>
    </location>
</feature>
<keyword evidence="4" id="KW-1185">Reference proteome</keyword>
<dbReference type="OrthoDB" id="5308957at2759"/>